<dbReference type="InParanoid" id="A0A316Z2A5"/>
<reference evidence="7 8" key="1">
    <citation type="journal article" date="2018" name="Mol. Biol. Evol.">
        <title>Broad Genomic Sampling Reveals a Smut Pathogenic Ancestry of the Fungal Clade Ustilaginomycotina.</title>
        <authorList>
            <person name="Kijpornyongpan T."/>
            <person name="Mondo S.J."/>
            <person name="Barry K."/>
            <person name="Sandor L."/>
            <person name="Lee J."/>
            <person name="Lipzen A."/>
            <person name="Pangilinan J."/>
            <person name="LaButti K."/>
            <person name="Hainaut M."/>
            <person name="Henrissat B."/>
            <person name="Grigoriev I.V."/>
            <person name="Spatafora J.W."/>
            <person name="Aime M.C."/>
        </authorList>
    </citation>
    <scope>NUCLEOTIDE SEQUENCE [LARGE SCALE GENOMIC DNA]</scope>
    <source>
        <strain evidence="7 8">MCA 4198</strain>
    </source>
</reference>
<organism evidence="7 8">
    <name type="scientific">Acaromyces ingoldii</name>
    <dbReference type="NCBI Taxonomy" id="215250"/>
    <lineage>
        <taxon>Eukaryota</taxon>
        <taxon>Fungi</taxon>
        <taxon>Dikarya</taxon>
        <taxon>Basidiomycota</taxon>
        <taxon>Ustilaginomycotina</taxon>
        <taxon>Exobasidiomycetes</taxon>
        <taxon>Exobasidiales</taxon>
        <taxon>Cryptobasidiaceae</taxon>
        <taxon>Acaromyces</taxon>
    </lineage>
</organism>
<dbReference type="GO" id="GO:0016887">
    <property type="term" value="F:ATP hydrolysis activity"/>
    <property type="evidence" value="ECO:0007669"/>
    <property type="project" value="TreeGrafter"/>
</dbReference>
<dbReference type="GeneID" id="37046659"/>
<dbReference type="GO" id="GO:0046961">
    <property type="term" value="F:proton-transporting ATPase activity, rotational mechanism"/>
    <property type="evidence" value="ECO:0007669"/>
    <property type="project" value="InterPro"/>
</dbReference>
<dbReference type="FunCoup" id="A0A316Z2A5">
    <property type="interactions" value="107"/>
</dbReference>
<dbReference type="PANTHER" id="PTHR12713">
    <property type="entry name" value="VACUOLAR ATP SYNTHASE SUBUNIT G"/>
    <property type="match status" value="1"/>
</dbReference>
<dbReference type="InterPro" id="IPR005124">
    <property type="entry name" value="V-ATPase_G"/>
</dbReference>
<dbReference type="PANTHER" id="PTHR12713:SF11">
    <property type="entry name" value="V-TYPE PROTON ATPASE SUBUNIT G"/>
    <property type="match status" value="1"/>
</dbReference>
<gene>
    <name evidence="7" type="ORF">FA10DRAFT_299599</name>
</gene>
<evidence type="ECO:0000256" key="2">
    <source>
        <dbReference type="ARBA" id="ARBA00022448"/>
    </source>
</evidence>
<keyword evidence="8" id="KW-1185">Reference proteome</keyword>
<evidence type="ECO:0000256" key="5">
    <source>
        <dbReference type="RuleBase" id="RU364019"/>
    </source>
</evidence>
<dbReference type="RefSeq" id="XP_025381513.1">
    <property type="nucleotide sequence ID" value="XM_025524743.1"/>
</dbReference>
<dbReference type="OrthoDB" id="250802at2759"/>
<protein>
    <recommendedName>
        <fullName evidence="5">V-type proton ATPase subunit G</fullName>
    </recommendedName>
</protein>
<dbReference type="Proteomes" id="UP000245768">
    <property type="component" value="Unassembled WGS sequence"/>
</dbReference>
<comment type="function">
    <text evidence="5">Subunit of the V1 complex of vacuolar(H+)-ATPase (V-ATPase), a multisubunit enzyme composed of a peripheral complex (V1) that hydrolyzes ATP and a membrane integral complex (V0) that translocates protons. V-ATPase is responsible for acidifying and maintaining the pH of intracellular compartments and in some cell types, is targeted to the plasma membrane, where it is responsible for acidifying the extracellular environment.</text>
</comment>
<evidence type="ECO:0000313" key="8">
    <source>
        <dbReference type="Proteomes" id="UP000245768"/>
    </source>
</evidence>
<dbReference type="AlphaFoldDB" id="A0A316Z2A5"/>
<keyword evidence="2 5" id="KW-0813">Transport</keyword>
<evidence type="ECO:0000256" key="6">
    <source>
        <dbReference type="SAM" id="MobiDB-lite"/>
    </source>
</evidence>
<dbReference type="NCBIfam" id="TIGR01147">
    <property type="entry name" value="V_ATP_synt_G"/>
    <property type="match status" value="1"/>
</dbReference>
<evidence type="ECO:0000313" key="7">
    <source>
        <dbReference type="EMBL" id="PWN94315.1"/>
    </source>
</evidence>
<evidence type="ECO:0000256" key="3">
    <source>
        <dbReference type="ARBA" id="ARBA00022781"/>
    </source>
</evidence>
<evidence type="ECO:0000256" key="4">
    <source>
        <dbReference type="ARBA" id="ARBA00023065"/>
    </source>
</evidence>
<dbReference type="STRING" id="215250.A0A316Z2A5"/>
<dbReference type="EMBL" id="KZ819634">
    <property type="protein sequence ID" value="PWN94315.1"/>
    <property type="molecule type" value="Genomic_DNA"/>
</dbReference>
<feature type="compositionally biased region" description="Basic and acidic residues" evidence="6">
    <location>
        <begin position="66"/>
        <end position="75"/>
    </location>
</feature>
<dbReference type="Gene3D" id="1.20.5.2950">
    <property type="match status" value="1"/>
</dbReference>
<proteinExistence type="inferred from homology"/>
<accession>A0A316Z2A5</accession>
<dbReference type="Pfam" id="PF03179">
    <property type="entry name" value="V-ATPase_G"/>
    <property type="match status" value="1"/>
</dbReference>
<dbReference type="GO" id="GO:0000221">
    <property type="term" value="C:vacuolar proton-transporting V-type ATPase, V1 domain"/>
    <property type="evidence" value="ECO:0007669"/>
    <property type="project" value="TreeGrafter"/>
</dbReference>
<comment type="similarity">
    <text evidence="1 5">Belongs to the V-ATPase G subunit family.</text>
</comment>
<name>A0A316Z2A5_9BASI</name>
<keyword evidence="3 5" id="KW-0375">Hydrogen ion transport</keyword>
<keyword evidence="4 5" id="KW-0406">Ion transport</keyword>
<sequence>MDEPTTAPDAPAAQQSQGIQTLLEAEKEAAKIVQKARTYRTQKLKDARTEAAKDIEELKKKTEADFQKFQKEHEGSQSTSQTAVDKETEEKLETINKAFEQNRSKVVDKLLDRVTEVKAELHRNLKKEQA</sequence>
<comment type="subunit">
    <text evidence="5">V-ATPase is a heteromultimeric enzyme made up of two complexes: the ATP-hydrolytic V1 complex and the proton translocation V0 complex.</text>
</comment>
<feature type="region of interest" description="Disordered" evidence="6">
    <location>
        <begin position="66"/>
        <end position="90"/>
    </location>
</feature>
<evidence type="ECO:0000256" key="1">
    <source>
        <dbReference type="ARBA" id="ARBA00010066"/>
    </source>
</evidence>
<dbReference type="FunFam" id="1.20.5.2950:FF:000001">
    <property type="entry name" value="V-type proton ATPase subunit G"/>
    <property type="match status" value="1"/>
</dbReference>